<dbReference type="Gene3D" id="3.30.565.40">
    <property type="entry name" value="Fervidobacterium nodosum Rt17-B1 like"/>
    <property type="match status" value="1"/>
</dbReference>
<name>A0ABP7UCS1_9SPHN</name>
<dbReference type="RefSeq" id="WP_344697080.1">
    <property type="nucleotide sequence ID" value="NZ_BAABBR010000001.1"/>
</dbReference>
<keyword evidence="1" id="KW-0732">Signal</keyword>
<protein>
    <submittedName>
        <fullName evidence="2">RsiV family protein</fullName>
    </submittedName>
</protein>
<evidence type="ECO:0000313" key="3">
    <source>
        <dbReference type="Proteomes" id="UP001424459"/>
    </source>
</evidence>
<keyword evidence="3" id="KW-1185">Reference proteome</keyword>
<feature type="chain" id="PRO_5047043756" evidence="1">
    <location>
        <begin position="17"/>
        <end position="239"/>
    </location>
</feature>
<evidence type="ECO:0000256" key="1">
    <source>
        <dbReference type="SAM" id="SignalP"/>
    </source>
</evidence>
<reference evidence="3" key="1">
    <citation type="journal article" date="2019" name="Int. J. Syst. Evol. Microbiol.">
        <title>The Global Catalogue of Microorganisms (GCM) 10K type strain sequencing project: providing services to taxonomists for standard genome sequencing and annotation.</title>
        <authorList>
            <consortium name="The Broad Institute Genomics Platform"/>
            <consortium name="The Broad Institute Genome Sequencing Center for Infectious Disease"/>
            <person name="Wu L."/>
            <person name="Ma J."/>
        </authorList>
    </citation>
    <scope>NUCLEOTIDE SEQUENCE [LARGE SCALE GENOMIC DNA]</scope>
    <source>
        <strain evidence="3">JCM 17564</strain>
    </source>
</reference>
<dbReference type="EMBL" id="BAABBR010000001">
    <property type="protein sequence ID" value="GAA4040243.1"/>
    <property type="molecule type" value="Genomic_DNA"/>
</dbReference>
<sequence length="239" mass="26417">MIIAALLLAAAPPAGAVAITSDRDGLSFAYGWPREAEAVPALSRRFRADAAAQKKRMMDLVAGEKAFRAEQKLDFNGLDFSRQYELYGQSRQLLSLVNATAAYTGGAHPNSGTKALLWERRLGRDITYANLLSPRQSWDGAIRQPFCVLLDRERAKRRQEPVKRADWPAQCPQLKELTVALADKDKDGRFDHVDVLADPYVAGPYAEGGYEISLPITATMIGRLKPGYRADFKAQPPVQ</sequence>
<comment type="caution">
    <text evidence="2">The sequence shown here is derived from an EMBL/GenBank/DDBJ whole genome shotgun (WGS) entry which is preliminary data.</text>
</comment>
<feature type="signal peptide" evidence="1">
    <location>
        <begin position="1"/>
        <end position="16"/>
    </location>
</feature>
<gene>
    <name evidence="2" type="ORF">GCM10022281_21490</name>
</gene>
<evidence type="ECO:0000313" key="2">
    <source>
        <dbReference type="EMBL" id="GAA4040243.1"/>
    </source>
</evidence>
<organism evidence="2 3">
    <name type="scientific">Sphingomonas rosea</name>
    <dbReference type="NCBI Taxonomy" id="335605"/>
    <lineage>
        <taxon>Bacteria</taxon>
        <taxon>Pseudomonadati</taxon>
        <taxon>Pseudomonadota</taxon>
        <taxon>Alphaproteobacteria</taxon>
        <taxon>Sphingomonadales</taxon>
        <taxon>Sphingomonadaceae</taxon>
        <taxon>Sphingomonas</taxon>
    </lineage>
</organism>
<accession>A0ABP7UCS1</accession>
<proteinExistence type="predicted"/>
<dbReference type="Proteomes" id="UP001424459">
    <property type="component" value="Unassembled WGS sequence"/>
</dbReference>